<dbReference type="AlphaFoldDB" id="A0A450SNB5"/>
<dbReference type="EMBL" id="CAADEX010000052">
    <property type="protein sequence ID" value="VFJ55441.1"/>
    <property type="molecule type" value="Genomic_DNA"/>
</dbReference>
<protein>
    <submittedName>
        <fullName evidence="2">Uncharacterized protein</fullName>
    </submittedName>
</protein>
<organism evidence="2">
    <name type="scientific">Candidatus Kentrum sp. DK</name>
    <dbReference type="NCBI Taxonomy" id="2126562"/>
    <lineage>
        <taxon>Bacteria</taxon>
        <taxon>Pseudomonadati</taxon>
        <taxon>Pseudomonadota</taxon>
        <taxon>Gammaproteobacteria</taxon>
        <taxon>Candidatus Kentrum</taxon>
    </lineage>
</organism>
<evidence type="ECO:0000313" key="3">
    <source>
        <dbReference type="EMBL" id="VFJ55441.1"/>
    </source>
</evidence>
<name>A0A450SNB5_9GAMM</name>
<sequence>MAKKPTEERKVTRQEFDSLVDRILAYRPKVQNGKSRSQIIKESRSRKRQNHEEQA</sequence>
<evidence type="ECO:0000313" key="2">
    <source>
        <dbReference type="EMBL" id="VFJ55276.1"/>
    </source>
</evidence>
<gene>
    <name evidence="3" type="ORF">BECKDK2373B_GA0170837_105218</name>
    <name evidence="2" type="ORF">BECKDK2373C_GA0170839_10487</name>
</gene>
<evidence type="ECO:0000256" key="1">
    <source>
        <dbReference type="SAM" id="MobiDB-lite"/>
    </source>
</evidence>
<feature type="region of interest" description="Disordered" evidence="1">
    <location>
        <begin position="27"/>
        <end position="55"/>
    </location>
</feature>
<accession>A0A450SNB5</accession>
<reference evidence="2" key="1">
    <citation type="submission" date="2019-02" db="EMBL/GenBank/DDBJ databases">
        <authorList>
            <person name="Gruber-Vodicka R. H."/>
            <person name="Seah K. B. B."/>
        </authorList>
    </citation>
    <scope>NUCLEOTIDE SEQUENCE</scope>
    <source>
        <strain evidence="2">BECK_DK161</strain>
        <strain evidence="3">BECK_DK47</strain>
    </source>
</reference>
<dbReference type="EMBL" id="CAADEY010000048">
    <property type="protein sequence ID" value="VFJ55276.1"/>
    <property type="molecule type" value="Genomic_DNA"/>
</dbReference>
<proteinExistence type="predicted"/>